<accession>A0ABU8EQS7</accession>
<sequence length="294" mass="34223">MRNLLKSSILKVAHSAGYELKISRITKSQQQNRIAFIHLAKCGGISIDNAMRSQFAQSGERKIIRSPLIATSLYKFERSISNLTDACDFSELHIDTLQDALLYHLNQDWNYVSGHLAVNSKLLKHYSKKYDFITVLRNPKARFKSNYIFNKMTNNLSAMPPYANSMQDVINEANEIVYGRRGWQMANMQTSYITGYFPKDEHDAASQQILFRENIDQFKVVGILEELYKFKQACFERYKVKLDIKKRNQTDSNLTKEQSSIKMTLEDYFSSSKVENKLDSLCQFEMENYNYVKE</sequence>
<evidence type="ECO:0008006" key="3">
    <source>
        <dbReference type="Google" id="ProtNLM"/>
    </source>
</evidence>
<dbReference type="Gene3D" id="3.40.50.300">
    <property type="entry name" value="P-loop containing nucleotide triphosphate hydrolases"/>
    <property type="match status" value="1"/>
</dbReference>
<proteinExistence type="predicted"/>
<organism evidence="1 2">
    <name type="scientific">Pseudoalteromonas spongiae</name>
    <dbReference type="NCBI Taxonomy" id="298657"/>
    <lineage>
        <taxon>Bacteria</taxon>
        <taxon>Pseudomonadati</taxon>
        <taxon>Pseudomonadota</taxon>
        <taxon>Gammaproteobacteria</taxon>
        <taxon>Alteromonadales</taxon>
        <taxon>Pseudoalteromonadaceae</taxon>
        <taxon>Pseudoalteromonas</taxon>
    </lineage>
</organism>
<dbReference type="EMBL" id="JBAWKS010000001">
    <property type="protein sequence ID" value="MEI4548442.1"/>
    <property type="molecule type" value="Genomic_DNA"/>
</dbReference>
<evidence type="ECO:0000313" key="2">
    <source>
        <dbReference type="Proteomes" id="UP001382455"/>
    </source>
</evidence>
<keyword evidence="2" id="KW-1185">Reference proteome</keyword>
<gene>
    <name evidence="1" type="ORF">WAE96_01810</name>
</gene>
<dbReference type="Proteomes" id="UP001382455">
    <property type="component" value="Unassembled WGS sequence"/>
</dbReference>
<name>A0ABU8EQS7_9GAMM</name>
<comment type="caution">
    <text evidence="1">The sequence shown here is derived from an EMBL/GenBank/DDBJ whole genome shotgun (WGS) entry which is preliminary data.</text>
</comment>
<reference evidence="1 2" key="1">
    <citation type="submission" date="2023-12" db="EMBL/GenBank/DDBJ databases">
        <title>Friends and Foes: Symbiotic and Algicidal bacterial influence on Karenia brevis blooms.</title>
        <authorList>
            <person name="Fei C."/>
            <person name="Mohamed A.R."/>
            <person name="Booker A."/>
            <person name="Arshad M."/>
            <person name="Klass S."/>
            <person name="Ahn S."/>
            <person name="Gilbert P.M."/>
            <person name="Heil C.A."/>
            <person name="Martinez J.M."/>
            <person name="Amin S.A."/>
        </authorList>
    </citation>
    <scope>NUCLEOTIDE SEQUENCE [LARGE SCALE GENOMIC DNA]</scope>
    <source>
        <strain evidence="1 2">CE15</strain>
    </source>
</reference>
<evidence type="ECO:0000313" key="1">
    <source>
        <dbReference type="EMBL" id="MEI4548442.1"/>
    </source>
</evidence>
<dbReference type="RefSeq" id="WP_336434398.1">
    <property type="nucleotide sequence ID" value="NZ_JBAWKS010000001.1"/>
</dbReference>
<protein>
    <recommendedName>
        <fullName evidence="3">Sulfotransferase family protein</fullName>
    </recommendedName>
</protein>
<dbReference type="InterPro" id="IPR027417">
    <property type="entry name" value="P-loop_NTPase"/>
</dbReference>